<evidence type="ECO:0000256" key="4">
    <source>
        <dbReference type="ARBA" id="ARBA00022692"/>
    </source>
</evidence>
<dbReference type="PRINTS" id="PR00237">
    <property type="entry name" value="GPCRRHODOPSN"/>
</dbReference>
<feature type="transmembrane region" description="Helical" evidence="14">
    <location>
        <begin position="48"/>
        <end position="70"/>
    </location>
</feature>
<dbReference type="InterPro" id="IPR000276">
    <property type="entry name" value="GPCR_Rhodpsn"/>
</dbReference>
<dbReference type="FunFam" id="1.20.1070.10:FF:000010">
    <property type="entry name" value="Olfactory receptor"/>
    <property type="match status" value="1"/>
</dbReference>
<accession>A0AAD1VXI0</accession>
<feature type="non-terminal residue" evidence="16">
    <location>
        <position position="326"/>
    </location>
</feature>
<reference evidence="16" key="1">
    <citation type="submission" date="2022-03" db="EMBL/GenBank/DDBJ databases">
        <authorList>
            <person name="Alioto T."/>
            <person name="Alioto T."/>
            <person name="Gomez Garrido J."/>
        </authorList>
    </citation>
    <scope>NUCLEOTIDE SEQUENCE</scope>
</reference>
<gene>
    <name evidence="16" type="ORF">PECUL_23A053338</name>
</gene>
<dbReference type="SUPFAM" id="SSF81321">
    <property type="entry name" value="Family A G protein-coupled receptor-like"/>
    <property type="match status" value="1"/>
</dbReference>
<keyword evidence="7 13" id="KW-0297">G-protein coupled receptor</keyword>
<keyword evidence="3 14" id="KW-0716">Sensory transduction</keyword>
<evidence type="ECO:0000256" key="12">
    <source>
        <dbReference type="ARBA" id="ARBA00023224"/>
    </source>
</evidence>
<feature type="transmembrane region" description="Helical" evidence="14">
    <location>
        <begin position="162"/>
        <end position="185"/>
    </location>
</feature>
<evidence type="ECO:0000256" key="3">
    <source>
        <dbReference type="ARBA" id="ARBA00022606"/>
    </source>
</evidence>
<keyword evidence="4 13" id="KW-0812">Transmembrane</keyword>
<dbReference type="CDD" id="cd15911">
    <property type="entry name" value="7tmA_OR11A-like"/>
    <property type="match status" value="1"/>
</dbReference>
<organism evidence="16 17">
    <name type="scientific">Pelobates cultripes</name>
    <name type="common">Western spadefoot toad</name>
    <dbReference type="NCBI Taxonomy" id="61616"/>
    <lineage>
        <taxon>Eukaryota</taxon>
        <taxon>Metazoa</taxon>
        <taxon>Chordata</taxon>
        <taxon>Craniata</taxon>
        <taxon>Vertebrata</taxon>
        <taxon>Euteleostomi</taxon>
        <taxon>Amphibia</taxon>
        <taxon>Batrachia</taxon>
        <taxon>Anura</taxon>
        <taxon>Pelobatoidea</taxon>
        <taxon>Pelobatidae</taxon>
        <taxon>Pelobates</taxon>
    </lineage>
</organism>
<dbReference type="PANTHER" id="PTHR24242:SF253">
    <property type="entry name" value="OLFACTORY RECEPTOR-RELATED"/>
    <property type="match status" value="1"/>
</dbReference>
<dbReference type="PROSITE" id="PS00237">
    <property type="entry name" value="G_PROTEIN_RECEP_F1_1"/>
    <property type="match status" value="1"/>
</dbReference>
<evidence type="ECO:0000259" key="15">
    <source>
        <dbReference type="PROSITE" id="PS50262"/>
    </source>
</evidence>
<keyword evidence="9" id="KW-1015">Disulfide bond</keyword>
<evidence type="ECO:0000256" key="6">
    <source>
        <dbReference type="ARBA" id="ARBA00022989"/>
    </source>
</evidence>
<evidence type="ECO:0000256" key="7">
    <source>
        <dbReference type="ARBA" id="ARBA00023040"/>
    </source>
</evidence>
<keyword evidence="17" id="KW-1185">Reference proteome</keyword>
<evidence type="ECO:0000256" key="1">
    <source>
        <dbReference type="ARBA" id="ARBA00004651"/>
    </source>
</evidence>
<dbReference type="GO" id="GO:0004984">
    <property type="term" value="F:olfactory receptor activity"/>
    <property type="evidence" value="ECO:0007669"/>
    <property type="project" value="InterPro"/>
</dbReference>
<protein>
    <recommendedName>
        <fullName evidence="14">Olfactory receptor</fullName>
    </recommendedName>
</protein>
<dbReference type="GO" id="GO:0004930">
    <property type="term" value="F:G protein-coupled receptor activity"/>
    <property type="evidence" value="ECO:0007669"/>
    <property type="project" value="UniProtKB-KW"/>
</dbReference>
<evidence type="ECO:0000256" key="8">
    <source>
        <dbReference type="ARBA" id="ARBA00023136"/>
    </source>
</evidence>
<feature type="transmembrane region" description="Helical" evidence="14">
    <location>
        <begin position="295"/>
        <end position="314"/>
    </location>
</feature>
<keyword evidence="2 14" id="KW-1003">Cell membrane</keyword>
<evidence type="ECO:0000256" key="11">
    <source>
        <dbReference type="ARBA" id="ARBA00023180"/>
    </source>
</evidence>
<keyword evidence="6 14" id="KW-1133">Transmembrane helix</keyword>
<feature type="domain" description="G-protein coupled receptors family 1 profile" evidence="15">
    <location>
        <begin position="63"/>
        <end position="312"/>
    </location>
</feature>
<dbReference type="AlphaFoldDB" id="A0AAD1VXI0"/>
<feature type="non-terminal residue" evidence="16">
    <location>
        <position position="1"/>
    </location>
</feature>
<dbReference type="PRINTS" id="PR00245">
    <property type="entry name" value="OLFACTORYR"/>
</dbReference>
<dbReference type="PROSITE" id="PS50262">
    <property type="entry name" value="G_PROTEIN_RECEP_F1_2"/>
    <property type="match status" value="1"/>
</dbReference>
<comment type="similarity">
    <text evidence="13">Belongs to the G-protein coupled receptor 1 family.</text>
</comment>
<dbReference type="Gene3D" id="1.20.1070.10">
    <property type="entry name" value="Rhodopsin 7-helix transmembrane proteins"/>
    <property type="match status" value="1"/>
</dbReference>
<name>A0AAD1VXI0_PELCU</name>
<evidence type="ECO:0000256" key="5">
    <source>
        <dbReference type="ARBA" id="ARBA00022725"/>
    </source>
</evidence>
<feature type="transmembrane region" description="Helical" evidence="14">
    <location>
        <begin position="222"/>
        <end position="247"/>
    </location>
</feature>
<keyword evidence="12 13" id="KW-0807">Transducer</keyword>
<evidence type="ECO:0000313" key="16">
    <source>
        <dbReference type="EMBL" id="CAH2272536.1"/>
    </source>
</evidence>
<evidence type="ECO:0000256" key="2">
    <source>
        <dbReference type="ARBA" id="ARBA00022475"/>
    </source>
</evidence>
<evidence type="ECO:0000256" key="13">
    <source>
        <dbReference type="RuleBase" id="RU000688"/>
    </source>
</evidence>
<keyword evidence="5 14" id="KW-0552">Olfaction</keyword>
<evidence type="ECO:0000256" key="14">
    <source>
        <dbReference type="RuleBase" id="RU363047"/>
    </source>
</evidence>
<sequence length="326" mass="37132">DAEECDNATIYELHLENRYRRTIDMENHTMVTEIILLGFHHLHSMRHLLFSIILVVYCLTISGNFLITVLVSCYRHLHFPMYFFLTQMSISDILLTTSIAPQMLSIVNHEGGIISLKACITQYYFFGACEALECFLLTVMSYDRYLAICNPLQYTSIMDHAFCIKLIVISWVLGFFVALLIILPITQLVFCGPNIIDHFFCDIDPLLKLSCSDTLIIHIEAFFLAVPIIVIPFLMVIVSYVYIALTIARIPSISGKKKAFSTCSSHLTVVSIFYGTLTSIYAVPTNERSLTTSKILSMFLTVVTPMLNPIIYSLRNNDIREIYDVE</sequence>
<evidence type="ECO:0000256" key="10">
    <source>
        <dbReference type="ARBA" id="ARBA00023170"/>
    </source>
</evidence>
<dbReference type="InterPro" id="IPR000725">
    <property type="entry name" value="Olfact_rcpt"/>
</dbReference>
<dbReference type="GO" id="GO:0005886">
    <property type="term" value="C:plasma membrane"/>
    <property type="evidence" value="ECO:0007669"/>
    <property type="project" value="UniProtKB-SubCell"/>
</dbReference>
<dbReference type="Proteomes" id="UP001295444">
    <property type="component" value="Chromosome 03"/>
</dbReference>
<evidence type="ECO:0000313" key="17">
    <source>
        <dbReference type="Proteomes" id="UP001295444"/>
    </source>
</evidence>
<dbReference type="InterPro" id="IPR017452">
    <property type="entry name" value="GPCR_Rhodpsn_7TM"/>
</dbReference>
<comment type="subcellular location">
    <subcellularLocation>
        <location evidence="1 14">Cell membrane</location>
        <topology evidence="1 14">Multi-pass membrane protein</topology>
    </subcellularLocation>
</comment>
<proteinExistence type="inferred from homology"/>
<keyword evidence="11" id="KW-0325">Glycoprotein</keyword>
<keyword evidence="8 14" id="KW-0472">Membrane</keyword>
<feature type="transmembrane region" description="Helical" evidence="14">
    <location>
        <begin position="259"/>
        <end position="283"/>
    </location>
</feature>
<dbReference type="EMBL" id="OW240914">
    <property type="protein sequence ID" value="CAH2272536.1"/>
    <property type="molecule type" value="Genomic_DNA"/>
</dbReference>
<dbReference type="InterPro" id="IPR050939">
    <property type="entry name" value="Olfactory_GPCR1"/>
</dbReference>
<keyword evidence="10 13" id="KW-0675">Receptor</keyword>
<dbReference type="PANTHER" id="PTHR24242">
    <property type="entry name" value="G-PROTEIN COUPLED RECEPTOR"/>
    <property type="match status" value="1"/>
</dbReference>
<dbReference type="Pfam" id="PF13853">
    <property type="entry name" value="7tm_4"/>
    <property type="match status" value="1"/>
</dbReference>
<evidence type="ECO:0000256" key="9">
    <source>
        <dbReference type="ARBA" id="ARBA00023157"/>
    </source>
</evidence>